<dbReference type="Proteomes" id="UP001253545">
    <property type="component" value="Unassembled WGS sequence"/>
</dbReference>
<name>A0ABU2ZSN8_9ALTE</name>
<dbReference type="InterPro" id="IPR033664">
    <property type="entry name" value="Cmo5U_methylTrfase"/>
</dbReference>
<feature type="binding site" evidence="1">
    <location>
        <begin position="50"/>
        <end position="51"/>
    </location>
    <ligand>
        <name>S-adenosyl-L-methionine</name>
        <dbReference type="ChEBI" id="CHEBI:59789"/>
    </ligand>
</feature>
<keyword evidence="1 2" id="KW-0489">Methyltransferase</keyword>
<keyword evidence="1" id="KW-0808">Transferase</keyword>
<evidence type="ECO:0000313" key="2">
    <source>
        <dbReference type="EMBL" id="MDT0594442.1"/>
    </source>
</evidence>
<feature type="binding site" evidence="1">
    <location>
        <position position="27"/>
    </location>
    <ligand>
        <name>S-adenosyl-L-methionine</name>
        <dbReference type="ChEBI" id="CHEBI:59789"/>
    </ligand>
</feature>
<comment type="function">
    <text evidence="1">Catalyzes the methylation of 5-carboxymethoxyuridine (cmo5U) to form 5-methoxycarbonylmethoxyuridine (mcmo5U) at position 34 in tRNAs.</text>
</comment>
<organism evidence="2 3">
    <name type="scientific">Glaciecola petra</name>
    <dbReference type="NCBI Taxonomy" id="3075602"/>
    <lineage>
        <taxon>Bacteria</taxon>
        <taxon>Pseudomonadati</taxon>
        <taxon>Pseudomonadota</taxon>
        <taxon>Gammaproteobacteria</taxon>
        <taxon>Alteromonadales</taxon>
        <taxon>Alteromonadaceae</taxon>
        <taxon>Glaciecola</taxon>
    </lineage>
</organism>
<keyword evidence="1" id="KW-0819">tRNA processing</keyword>
<dbReference type="PANTHER" id="PTHR43861">
    <property type="entry name" value="TRANS-ACONITATE 2-METHYLTRANSFERASE-RELATED"/>
    <property type="match status" value="1"/>
</dbReference>
<dbReference type="EMBL" id="JAVRHX010000001">
    <property type="protein sequence ID" value="MDT0594442.1"/>
    <property type="molecule type" value="Genomic_DNA"/>
</dbReference>
<dbReference type="PANTHER" id="PTHR43861:SF6">
    <property type="entry name" value="METHYLTRANSFERASE TYPE 11"/>
    <property type="match status" value="1"/>
</dbReference>
<comment type="similarity">
    <text evidence="1">Belongs to the class I-like SAM-binding methyltransferase superfamily. CmoM family.</text>
</comment>
<protein>
    <recommendedName>
        <fullName evidence="1">tRNA 5-carboxymethoxyuridine methyltransferase</fullName>
        <ecNumber evidence="1">2.1.1.-</ecNumber>
    </recommendedName>
    <alternativeName>
        <fullName evidence="1">cmo5U methyltransferase</fullName>
    </alternativeName>
</protein>
<keyword evidence="3" id="KW-1185">Reference proteome</keyword>
<dbReference type="Gene3D" id="3.40.50.150">
    <property type="entry name" value="Vaccinia Virus protein VP39"/>
    <property type="match status" value="1"/>
</dbReference>
<gene>
    <name evidence="1" type="primary">cmoM</name>
    <name evidence="2" type="ORF">RM552_06265</name>
</gene>
<dbReference type="HAMAP" id="MF_02057">
    <property type="entry name" value="tRNA_methyltr_CmoM"/>
    <property type="match status" value="1"/>
</dbReference>
<comment type="catalytic activity">
    <reaction evidence="1">
        <text>5-carboxymethoxyuridine(34) in tRNA + S-adenosyl-L-methionine = 5-methoxycarbonylmethoxyuridine(34) in tRNA + S-adenosyl-L-homocysteine</text>
        <dbReference type="Rhea" id="RHEA:54080"/>
        <dbReference type="Rhea" id="RHEA-COMP:13383"/>
        <dbReference type="Rhea" id="RHEA-COMP:13781"/>
        <dbReference type="ChEBI" id="CHEBI:57856"/>
        <dbReference type="ChEBI" id="CHEBI:59789"/>
        <dbReference type="ChEBI" id="CHEBI:136879"/>
        <dbReference type="ChEBI" id="CHEBI:138053"/>
    </reaction>
</comment>
<evidence type="ECO:0000256" key="1">
    <source>
        <dbReference type="HAMAP-Rule" id="MF_02057"/>
    </source>
</evidence>
<keyword evidence="1" id="KW-0949">S-adenosyl-L-methionine</keyword>
<dbReference type="CDD" id="cd02440">
    <property type="entry name" value="AdoMet_MTases"/>
    <property type="match status" value="1"/>
</dbReference>
<evidence type="ECO:0000313" key="3">
    <source>
        <dbReference type="Proteomes" id="UP001253545"/>
    </source>
</evidence>
<feature type="binding site" evidence="1">
    <location>
        <position position="71"/>
    </location>
    <ligand>
        <name>S-adenosyl-L-methionine</name>
        <dbReference type="ChEBI" id="CHEBI:59789"/>
    </ligand>
</feature>
<proteinExistence type="inferred from homology"/>
<dbReference type="GO" id="GO:0032259">
    <property type="term" value="P:methylation"/>
    <property type="evidence" value="ECO:0007669"/>
    <property type="project" value="UniProtKB-KW"/>
</dbReference>
<reference evidence="2 3" key="1">
    <citation type="submission" date="2023-09" db="EMBL/GenBank/DDBJ databases">
        <authorList>
            <person name="Rey-Velasco X."/>
        </authorList>
    </citation>
    <scope>NUCLEOTIDE SEQUENCE [LARGE SCALE GENOMIC DNA]</scope>
    <source>
        <strain evidence="2 3">P117</strain>
    </source>
</reference>
<dbReference type="Pfam" id="PF13489">
    <property type="entry name" value="Methyltransf_23"/>
    <property type="match status" value="1"/>
</dbReference>
<dbReference type="InterPro" id="IPR029063">
    <property type="entry name" value="SAM-dependent_MTases_sf"/>
</dbReference>
<sequence length="255" mass="29003">MEIRGNFDGIANKFDANIYGTSKGRLRHQLLLHHLSSFIDSNALNVLDIGAGTGVMSAEFAQKGHHVSLVDISKDALKIAENRLNDAKNIEIYNMSFDGFVSNYKTKPAKSYDLILCHALLEWLENPFDAIDQALKLLDKNGVLSLSFFNQDAKAFNNLIYGNFDYVINGMPHKNTVRLNPHNAQSAQVVIKWLEGRSDLSIVKQSGIRCIHDYLQKKESIVNDYQRLFELEIEYGSQVPFMWLGKYFHVIIHKL</sequence>
<comment type="caution">
    <text evidence="1">Lacks conserved residue(s) required for the propagation of feature annotation.</text>
</comment>
<dbReference type="RefSeq" id="WP_311367915.1">
    <property type="nucleotide sequence ID" value="NZ_JAVRHX010000001.1"/>
</dbReference>
<dbReference type="GO" id="GO:0008168">
    <property type="term" value="F:methyltransferase activity"/>
    <property type="evidence" value="ECO:0007669"/>
    <property type="project" value="UniProtKB-KW"/>
</dbReference>
<accession>A0ABU2ZSN8</accession>
<comment type="caution">
    <text evidence="2">The sequence shown here is derived from an EMBL/GenBank/DDBJ whole genome shotgun (WGS) entry which is preliminary data.</text>
</comment>
<dbReference type="EC" id="2.1.1.-" evidence="1"/>
<feature type="binding site" evidence="1">
    <location>
        <position position="118"/>
    </location>
    <ligand>
        <name>S-adenosyl-L-methionine</name>
        <dbReference type="ChEBI" id="CHEBI:59789"/>
    </ligand>
</feature>
<dbReference type="SUPFAM" id="SSF53335">
    <property type="entry name" value="S-adenosyl-L-methionine-dependent methyltransferases"/>
    <property type="match status" value="1"/>
</dbReference>